<protein>
    <submittedName>
        <fullName evidence="3">Uncharacterized protein</fullName>
    </submittedName>
</protein>
<evidence type="ECO:0000313" key="4">
    <source>
        <dbReference type="Proteomes" id="UP000192578"/>
    </source>
</evidence>
<feature type="chain" id="PRO_5013252436" evidence="2">
    <location>
        <begin position="21"/>
        <end position="106"/>
    </location>
</feature>
<proteinExistence type="predicted"/>
<comment type="caution">
    <text evidence="3">The sequence shown here is derived from an EMBL/GenBank/DDBJ whole genome shotgun (WGS) entry which is preliminary data.</text>
</comment>
<keyword evidence="2" id="KW-0732">Signal</keyword>
<organism evidence="3 4">
    <name type="scientific">Hypsibius exemplaris</name>
    <name type="common">Freshwater tardigrade</name>
    <dbReference type="NCBI Taxonomy" id="2072580"/>
    <lineage>
        <taxon>Eukaryota</taxon>
        <taxon>Metazoa</taxon>
        <taxon>Ecdysozoa</taxon>
        <taxon>Tardigrada</taxon>
        <taxon>Eutardigrada</taxon>
        <taxon>Parachela</taxon>
        <taxon>Hypsibioidea</taxon>
        <taxon>Hypsibiidae</taxon>
        <taxon>Hypsibius</taxon>
    </lineage>
</organism>
<evidence type="ECO:0000256" key="2">
    <source>
        <dbReference type="SAM" id="SignalP"/>
    </source>
</evidence>
<accession>A0A1W0WIP6</accession>
<keyword evidence="4" id="KW-1185">Reference proteome</keyword>
<evidence type="ECO:0000313" key="3">
    <source>
        <dbReference type="EMBL" id="OQV15056.1"/>
    </source>
</evidence>
<dbReference type="AlphaFoldDB" id="A0A1W0WIP6"/>
<feature type="region of interest" description="Disordered" evidence="1">
    <location>
        <begin position="82"/>
        <end position="106"/>
    </location>
</feature>
<gene>
    <name evidence="3" type="ORF">BV898_10815</name>
</gene>
<feature type="signal peptide" evidence="2">
    <location>
        <begin position="1"/>
        <end position="20"/>
    </location>
</feature>
<dbReference type="EMBL" id="MTYJ01000095">
    <property type="protein sequence ID" value="OQV15056.1"/>
    <property type="molecule type" value="Genomic_DNA"/>
</dbReference>
<name>A0A1W0WIP6_HYPEX</name>
<evidence type="ECO:0000256" key="1">
    <source>
        <dbReference type="SAM" id="MobiDB-lite"/>
    </source>
</evidence>
<sequence>MNQQILSLLLCCALVAMVNAAVSPDCDCGVCPSGTDAETIRRQKAIQNRRARINQRRRTIQLRPGVTCPECSDPCGRPPRLSRLSGRGRSQFSEGRYISTRAPINM</sequence>
<dbReference type="Proteomes" id="UP000192578">
    <property type="component" value="Unassembled WGS sequence"/>
</dbReference>
<reference evidence="4" key="1">
    <citation type="submission" date="2017-01" db="EMBL/GenBank/DDBJ databases">
        <title>Comparative genomics of anhydrobiosis in the tardigrade Hypsibius dujardini.</title>
        <authorList>
            <person name="Yoshida Y."/>
            <person name="Koutsovoulos G."/>
            <person name="Laetsch D."/>
            <person name="Stevens L."/>
            <person name="Kumar S."/>
            <person name="Horikawa D."/>
            <person name="Ishino K."/>
            <person name="Komine S."/>
            <person name="Tomita M."/>
            <person name="Blaxter M."/>
            <person name="Arakawa K."/>
        </authorList>
    </citation>
    <scope>NUCLEOTIDE SEQUENCE [LARGE SCALE GENOMIC DNA]</scope>
    <source>
        <strain evidence="4">Z151</strain>
    </source>
</reference>